<feature type="compositionally biased region" description="Low complexity" evidence="3">
    <location>
        <begin position="357"/>
        <end position="368"/>
    </location>
</feature>
<feature type="region of interest" description="Disordered" evidence="3">
    <location>
        <begin position="309"/>
        <end position="336"/>
    </location>
</feature>
<dbReference type="PROSITE" id="PS50119">
    <property type="entry name" value="ZF_BBOX"/>
    <property type="match status" value="1"/>
</dbReference>
<keyword evidence="1" id="KW-0862">Zinc</keyword>
<dbReference type="Gene3D" id="3.40.50.880">
    <property type="match status" value="1"/>
</dbReference>
<dbReference type="Pfam" id="PF00643">
    <property type="entry name" value="zf-B_box"/>
    <property type="match status" value="1"/>
</dbReference>
<feature type="region of interest" description="Disordered" evidence="3">
    <location>
        <begin position="357"/>
        <end position="475"/>
    </location>
</feature>
<dbReference type="SUPFAM" id="SSF52317">
    <property type="entry name" value="Class I glutamine amidotransferase-like"/>
    <property type="match status" value="1"/>
</dbReference>
<dbReference type="Gene3D" id="3.30.160.60">
    <property type="entry name" value="Classic Zinc Finger"/>
    <property type="match status" value="1"/>
</dbReference>
<evidence type="ECO:0000259" key="4">
    <source>
        <dbReference type="PROSITE" id="PS50119"/>
    </source>
</evidence>
<dbReference type="SUPFAM" id="SSF57845">
    <property type="entry name" value="B-box zinc-binding domain"/>
    <property type="match status" value="1"/>
</dbReference>
<keyword evidence="6" id="KW-1185">Reference proteome</keyword>
<keyword evidence="2" id="KW-0175">Coiled coil</keyword>
<keyword evidence="1" id="KW-0479">Metal-binding</keyword>
<dbReference type="PANTHER" id="PTHR25462">
    <property type="entry name" value="BONUS, ISOFORM C-RELATED"/>
    <property type="match status" value="1"/>
</dbReference>
<dbReference type="InterPro" id="IPR000315">
    <property type="entry name" value="Znf_B-box"/>
</dbReference>
<proteinExistence type="predicted"/>
<dbReference type="InterPro" id="IPR029062">
    <property type="entry name" value="Class_I_gatase-like"/>
</dbReference>
<keyword evidence="1" id="KW-0863">Zinc-finger</keyword>
<organism evidence="5 6">
    <name type="scientific">Anaeramoeba flamelloides</name>
    <dbReference type="NCBI Taxonomy" id="1746091"/>
    <lineage>
        <taxon>Eukaryota</taxon>
        <taxon>Metamonada</taxon>
        <taxon>Anaeramoebidae</taxon>
        <taxon>Anaeramoeba</taxon>
    </lineage>
</organism>
<sequence length="715" mass="83110">MSSNNPICAFCSREGIIECKDCPAILCQTHDEILHSLENNKSHERIKVGNKNHKEEKEKEKQNLNKTEKDQISEKENKAFQNKKLLKHLKTKQMCSTHSNKQIEFYCFQCKKFLCSLCLYNFHREHENVRTLEEIIQEHKNKAKSNKKKLRSSLEFSQKMHNQLQLLNSKIRRNSGRLQEQLIVSFDHLLSVIEQKKNKVIEDIDNLRNDKEEMIQLQCESLKESISKFEDCLMNFDTVKEIERYENTNQKKQRNLKPIFTARHFIKIQNSLNEFDLEPFSHLHDPFEMLDVDLNPIYLKCQELALTRKRRSSRRNKSRGNLSRDRKSFVGINASPTNLQFTPREWSDLSFTDNFSATTTNGSSTSESELSDDEWWEREENREIGSLNKNRNGNHNYKNKNNSFQRKQNDRFNNHSQNNNNNNNTNNNQGYENSGSSNNSHNRNSNNNSNNNSKGTNSNGGNNNKYNNINNKNSPNIENGKIRVLLIAAQSNESCRENVRKSLQKSNLISEIRIIKAHHRTPTYEEIRRFDCLFIYSFDKFKDPVRLGDLIATFVESGGGVVISAIEALSKGRDFDLEGRIITGGFLPLKKSRWESEIRRKLDKFDKEHPILAGVESFDGGNYSSHLKVKKVEKGSRVIATWNDGTPLICEKKKKLKYGNVVVLNFHPLSDEITYNDSYFWVSSTDGAKIMSNSVEYVAKTSTWRTPRVKKQFHN</sequence>
<dbReference type="Proteomes" id="UP001150062">
    <property type="component" value="Unassembled WGS sequence"/>
</dbReference>
<accession>A0ABQ8YAR0</accession>
<feature type="compositionally biased region" description="Basic residues" evidence="3">
    <location>
        <begin position="309"/>
        <end position="318"/>
    </location>
</feature>
<evidence type="ECO:0000256" key="3">
    <source>
        <dbReference type="SAM" id="MobiDB-lite"/>
    </source>
</evidence>
<feature type="region of interest" description="Disordered" evidence="3">
    <location>
        <begin position="44"/>
        <end position="71"/>
    </location>
</feature>
<feature type="compositionally biased region" description="Low complexity" evidence="3">
    <location>
        <begin position="388"/>
        <end position="402"/>
    </location>
</feature>
<dbReference type="SMART" id="SM00336">
    <property type="entry name" value="BBOX"/>
    <property type="match status" value="2"/>
</dbReference>
<evidence type="ECO:0000256" key="1">
    <source>
        <dbReference type="PROSITE-ProRule" id="PRU00024"/>
    </source>
</evidence>
<feature type="domain" description="B box-type" evidence="4">
    <location>
        <begin position="90"/>
        <end position="131"/>
    </location>
</feature>
<evidence type="ECO:0000256" key="2">
    <source>
        <dbReference type="SAM" id="Coils"/>
    </source>
</evidence>
<dbReference type="EMBL" id="JAOAOG010000193">
    <property type="protein sequence ID" value="KAJ6241502.1"/>
    <property type="molecule type" value="Genomic_DNA"/>
</dbReference>
<comment type="caution">
    <text evidence="5">The sequence shown here is derived from an EMBL/GenBank/DDBJ whole genome shotgun (WGS) entry which is preliminary data.</text>
</comment>
<evidence type="ECO:0000313" key="6">
    <source>
        <dbReference type="Proteomes" id="UP001150062"/>
    </source>
</evidence>
<reference evidence="5" key="1">
    <citation type="submission" date="2022-08" db="EMBL/GenBank/DDBJ databases">
        <title>Novel sulfate-reducing endosymbionts in the free-living metamonad Anaeramoeba.</title>
        <authorList>
            <person name="Jerlstrom-Hultqvist J."/>
            <person name="Cepicka I."/>
            <person name="Gallot-Lavallee L."/>
            <person name="Salas-Leiva D."/>
            <person name="Curtis B.A."/>
            <person name="Zahonova K."/>
            <person name="Pipaliya S."/>
            <person name="Dacks J."/>
            <person name="Roger A.J."/>
        </authorList>
    </citation>
    <scope>NUCLEOTIDE SEQUENCE</scope>
    <source>
        <strain evidence="5">Schooner1</strain>
    </source>
</reference>
<dbReference type="InterPro" id="IPR047153">
    <property type="entry name" value="TRIM45/56/19-like"/>
</dbReference>
<feature type="coiled-coil region" evidence="2">
    <location>
        <begin position="190"/>
        <end position="217"/>
    </location>
</feature>
<name>A0ABQ8YAR0_9EUKA</name>
<dbReference type="CDD" id="cd19756">
    <property type="entry name" value="Bbox2"/>
    <property type="match status" value="1"/>
</dbReference>
<gene>
    <name evidence="5" type="ORF">M0813_23290</name>
</gene>
<protein>
    <submittedName>
        <fullName evidence="5">Bonus</fullName>
    </submittedName>
</protein>
<dbReference type="PANTHER" id="PTHR25462:SF305">
    <property type="entry name" value="RING-TYPE DOMAIN-CONTAINING PROTEIN"/>
    <property type="match status" value="1"/>
</dbReference>
<evidence type="ECO:0000313" key="5">
    <source>
        <dbReference type="EMBL" id="KAJ6241502.1"/>
    </source>
</evidence>
<feature type="compositionally biased region" description="Low complexity" evidence="3">
    <location>
        <begin position="414"/>
        <end position="475"/>
    </location>
</feature>